<dbReference type="GO" id="GO:0140664">
    <property type="term" value="F:ATP-dependent DNA damage sensor activity"/>
    <property type="evidence" value="ECO:0007669"/>
    <property type="project" value="InterPro"/>
</dbReference>
<proteinExistence type="predicted"/>
<accession>A0A6C0DGP3</accession>
<keyword evidence="4" id="KW-0812">Transmembrane</keyword>
<reference evidence="6" key="1">
    <citation type="journal article" date="2020" name="Nature">
        <title>Giant virus diversity and host interactions through global metagenomics.</title>
        <authorList>
            <person name="Schulz F."/>
            <person name="Roux S."/>
            <person name="Paez-Espino D."/>
            <person name="Jungbluth S."/>
            <person name="Walsh D.A."/>
            <person name="Denef V.J."/>
            <person name="McMahon K.D."/>
            <person name="Konstantinidis K.T."/>
            <person name="Eloe-Fadrosh E.A."/>
            <person name="Kyrpides N.C."/>
            <person name="Woyke T."/>
        </authorList>
    </citation>
    <scope>NUCLEOTIDE SEQUENCE</scope>
    <source>
        <strain evidence="6">GVMAG-M-3300023174-176</strain>
    </source>
</reference>
<keyword evidence="3" id="KW-0238">DNA-binding</keyword>
<sequence>MDVQRIQDSVNIDRLSDYIGIRTKAGRQALKEKTGQWTSDVKRLKQKSYEFATLQQTLQNSAIIKELNLTFRDLSEMEPELDTLVETASELETEAFNELLFLQPWSQPFNFIPYLLVIWSALRVYIFPGMSLLMPLMMLIMPFIILRFMFSIPITLGRYSMILSTLFSGQITSLLDPNFVKDAPVTAVPFDIFQLFKSGFLLLTIGQSFLQPYWSWKHLSSIDAIIVKKAKALLHFKALYEDAVSLFKGHGYTLSPIPFAPDITDPRQLVAHAHLHTVYLKTARKRLGALEALVCLAKQENMVPVYWTIHKPCLELTDAYDYNVPSSIRKTFNISMGQKTGHALLTGPNRGGKSTTLRSVLTSCLLAHTYGCAPASKAIMSPLNTLFVCLTPEDLPGQKSRFEREIEFTAQTLKADPNQRHLVLLDELYHSTNPPDAEKACRIYTERLWTKQNTMSIVSTHLFDFVEQAPSTIQRLCCPATVDGGIIKYSYRLTEGICKVSSVQELLVENGLISSV</sequence>
<dbReference type="GO" id="GO:0005524">
    <property type="term" value="F:ATP binding"/>
    <property type="evidence" value="ECO:0007669"/>
    <property type="project" value="UniProtKB-KW"/>
</dbReference>
<dbReference type="EMBL" id="MN739613">
    <property type="protein sequence ID" value="QHT15683.1"/>
    <property type="molecule type" value="Genomic_DNA"/>
</dbReference>
<dbReference type="SMART" id="SM00534">
    <property type="entry name" value="MUTSac"/>
    <property type="match status" value="1"/>
</dbReference>
<dbReference type="AlphaFoldDB" id="A0A6C0DGP3"/>
<feature type="domain" description="DNA mismatch repair proteins mutS family" evidence="5">
    <location>
        <begin position="340"/>
        <end position="516"/>
    </location>
</feature>
<evidence type="ECO:0000256" key="2">
    <source>
        <dbReference type="ARBA" id="ARBA00022840"/>
    </source>
</evidence>
<dbReference type="GO" id="GO:0006298">
    <property type="term" value="P:mismatch repair"/>
    <property type="evidence" value="ECO:0007669"/>
    <property type="project" value="InterPro"/>
</dbReference>
<evidence type="ECO:0000259" key="5">
    <source>
        <dbReference type="SMART" id="SM00534"/>
    </source>
</evidence>
<evidence type="ECO:0000313" key="6">
    <source>
        <dbReference type="EMBL" id="QHT15683.1"/>
    </source>
</evidence>
<dbReference type="InterPro" id="IPR027417">
    <property type="entry name" value="P-loop_NTPase"/>
</dbReference>
<organism evidence="6">
    <name type="scientific">viral metagenome</name>
    <dbReference type="NCBI Taxonomy" id="1070528"/>
    <lineage>
        <taxon>unclassified sequences</taxon>
        <taxon>metagenomes</taxon>
        <taxon>organismal metagenomes</taxon>
    </lineage>
</organism>
<keyword evidence="4" id="KW-1133">Transmembrane helix</keyword>
<keyword evidence="4" id="KW-0472">Membrane</keyword>
<protein>
    <recommendedName>
        <fullName evidence="5">DNA mismatch repair proteins mutS family domain-containing protein</fullName>
    </recommendedName>
</protein>
<dbReference type="PANTHER" id="PTHR11361:SF34">
    <property type="entry name" value="DNA MISMATCH REPAIR PROTEIN MSH1, MITOCHONDRIAL"/>
    <property type="match status" value="1"/>
</dbReference>
<feature type="transmembrane region" description="Helical" evidence="4">
    <location>
        <begin position="132"/>
        <end position="150"/>
    </location>
</feature>
<name>A0A6C0DGP3_9ZZZZ</name>
<dbReference type="InterPro" id="IPR000432">
    <property type="entry name" value="DNA_mismatch_repair_MutS_C"/>
</dbReference>
<evidence type="ECO:0000256" key="4">
    <source>
        <dbReference type="SAM" id="Phobius"/>
    </source>
</evidence>
<dbReference type="Pfam" id="PF00488">
    <property type="entry name" value="MutS_V"/>
    <property type="match status" value="1"/>
</dbReference>
<dbReference type="GO" id="GO:0030983">
    <property type="term" value="F:mismatched DNA binding"/>
    <property type="evidence" value="ECO:0007669"/>
    <property type="project" value="InterPro"/>
</dbReference>
<keyword evidence="1" id="KW-0547">Nucleotide-binding</keyword>
<keyword evidence="2" id="KW-0067">ATP-binding</keyword>
<dbReference type="PANTHER" id="PTHR11361">
    <property type="entry name" value="DNA MISMATCH REPAIR PROTEIN MUTS FAMILY MEMBER"/>
    <property type="match status" value="1"/>
</dbReference>
<dbReference type="SUPFAM" id="SSF52540">
    <property type="entry name" value="P-loop containing nucleoside triphosphate hydrolases"/>
    <property type="match status" value="1"/>
</dbReference>
<dbReference type="Gene3D" id="3.40.50.300">
    <property type="entry name" value="P-loop containing nucleotide triphosphate hydrolases"/>
    <property type="match status" value="1"/>
</dbReference>
<dbReference type="GO" id="GO:0005634">
    <property type="term" value="C:nucleus"/>
    <property type="evidence" value="ECO:0007669"/>
    <property type="project" value="TreeGrafter"/>
</dbReference>
<evidence type="ECO:0000256" key="3">
    <source>
        <dbReference type="ARBA" id="ARBA00023125"/>
    </source>
</evidence>
<evidence type="ECO:0000256" key="1">
    <source>
        <dbReference type="ARBA" id="ARBA00022741"/>
    </source>
</evidence>
<dbReference type="InterPro" id="IPR045076">
    <property type="entry name" value="MutS"/>
</dbReference>